<dbReference type="PANTHER" id="PTHR11808">
    <property type="entry name" value="TRANS-SULFURATION ENZYME FAMILY MEMBER"/>
    <property type="match status" value="1"/>
</dbReference>
<keyword evidence="3 8" id="KW-0663">Pyridoxal phosphate</keyword>
<gene>
    <name evidence="11" type="ORF">EDM56_12560</name>
</gene>
<evidence type="ECO:0000256" key="5">
    <source>
        <dbReference type="ARBA" id="ARBA00047199"/>
    </source>
</evidence>
<evidence type="ECO:0000256" key="3">
    <source>
        <dbReference type="ARBA" id="ARBA00022898"/>
    </source>
</evidence>
<dbReference type="GO" id="GO:0019346">
    <property type="term" value="P:transsulfuration"/>
    <property type="evidence" value="ECO:0007669"/>
    <property type="project" value="InterPro"/>
</dbReference>
<sequence>MKYNSNLVKVNKDPGHGSHISPVYMTSTFVFDNAEIGAKRFAGEDPGFMYSRLGNPNVRELEEKVAALEFGEGCLAFSSGMAAITGCLLGLLQAGDHVVAHTALYGATHAFLSKTVKKFGIDVTFAPFKTGEELEPHVTDRTKVIYFETPSNPTLSLVDMTSVAAVAKQKGVLTVVDNTFLSPYLQNPIRCGIDIVVHSATKYLSGHGYLIGGLVISRKDIIDPMRKEVQKTMGANLAPMDAWLLSQGIRTLHVRLDRAQENAQILAERLENHKAIERVYFPGLSSFEDKQIMEKQMRGPGAMISFVLKEGYEAGVTLMNSVNLCTLAVSLGDVGTLIQHPASMTHAIIPKEEREQAGIHDGLVRFSVGIEDVEDIWNDLESALG</sequence>
<dbReference type="Gene3D" id="3.90.1150.10">
    <property type="entry name" value="Aspartate Aminotransferase, domain 1"/>
    <property type="match status" value="1"/>
</dbReference>
<dbReference type="PROSITE" id="PS00868">
    <property type="entry name" value="CYS_MET_METAB_PP"/>
    <property type="match status" value="1"/>
</dbReference>
<dbReference type="GO" id="GO:0009086">
    <property type="term" value="P:methionine biosynthetic process"/>
    <property type="evidence" value="ECO:0007669"/>
    <property type="project" value="UniProtKB-ARBA"/>
</dbReference>
<dbReference type="InterPro" id="IPR015424">
    <property type="entry name" value="PyrdxlP-dep_Trfase"/>
</dbReference>
<comment type="similarity">
    <text evidence="2 9">Belongs to the trans-sulfuration enzymes family.</text>
</comment>
<evidence type="ECO:0000313" key="12">
    <source>
        <dbReference type="Proteomes" id="UP000271031"/>
    </source>
</evidence>
<dbReference type="GO" id="GO:0030170">
    <property type="term" value="F:pyridoxal phosphate binding"/>
    <property type="evidence" value="ECO:0007669"/>
    <property type="project" value="InterPro"/>
</dbReference>
<evidence type="ECO:0000256" key="10">
    <source>
        <dbReference type="SAM" id="Coils"/>
    </source>
</evidence>
<dbReference type="OrthoDB" id="9803887at2"/>
<dbReference type="PANTHER" id="PTHR11808:SF80">
    <property type="entry name" value="CYSTATHIONINE GAMMA-LYASE"/>
    <property type="match status" value="1"/>
</dbReference>
<dbReference type="AlphaFoldDB" id="A0A3M8DSN0"/>
<dbReference type="Gene3D" id="3.40.640.10">
    <property type="entry name" value="Type I PLP-dependent aspartate aminotransferase-like (Major domain)"/>
    <property type="match status" value="1"/>
</dbReference>
<dbReference type="Pfam" id="PF01053">
    <property type="entry name" value="Cys_Met_Meta_PP"/>
    <property type="match status" value="1"/>
</dbReference>
<keyword evidence="11" id="KW-0032">Aminotransferase</keyword>
<evidence type="ECO:0000256" key="4">
    <source>
        <dbReference type="ARBA" id="ARBA00047175"/>
    </source>
</evidence>
<dbReference type="FunFam" id="3.40.640.10:FF:000046">
    <property type="entry name" value="Cystathionine gamma-lyase"/>
    <property type="match status" value="1"/>
</dbReference>
<dbReference type="SUPFAM" id="SSF53383">
    <property type="entry name" value="PLP-dependent transferases"/>
    <property type="match status" value="1"/>
</dbReference>
<accession>A0A3M8DSN0</accession>
<dbReference type="CDD" id="cd00614">
    <property type="entry name" value="CGS_like"/>
    <property type="match status" value="1"/>
</dbReference>
<name>A0A3M8DSN0_9BACL</name>
<evidence type="ECO:0000256" key="7">
    <source>
        <dbReference type="ARBA" id="ARBA00052699"/>
    </source>
</evidence>
<evidence type="ECO:0000256" key="6">
    <source>
        <dbReference type="ARBA" id="ARBA00048780"/>
    </source>
</evidence>
<protein>
    <recommendedName>
        <fullName evidence="4">homocysteine desulfhydrase</fullName>
        <ecNumber evidence="4">4.4.1.2</ecNumber>
    </recommendedName>
    <alternativeName>
        <fullName evidence="5">Homocysteine desulfhydrase</fullName>
    </alternativeName>
</protein>
<dbReference type="GO" id="GO:0005737">
    <property type="term" value="C:cytoplasm"/>
    <property type="evidence" value="ECO:0007669"/>
    <property type="project" value="TreeGrafter"/>
</dbReference>
<dbReference type="InterPro" id="IPR000277">
    <property type="entry name" value="Cys/Met-Metab_PyrdxlP-dep_enz"/>
</dbReference>
<evidence type="ECO:0000313" key="11">
    <source>
        <dbReference type="EMBL" id="RNB89977.1"/>
    </source>
</evidence>
<dbReference type="RefSeq" id="WP_122918230.1">
    <property type="nucleotide sequence ID" value="NZ_RHHQ01000008.1"/>
</dbReference>
<organism evidence="11 12">
    <name type="scientific">Brevibacillus fluminis</name>
    <dbReference type="NCBI Taxonomy" id="511487"/>
    <lineage>
        <taxon>Bacteria</taxon>
        <taxon>Bacillati</taxon>
        <taxon>Bacillota</taxon>
        <taxon>Bacilli</taxon>
        <taxon>Bacillales</taxon>
        <taxon>Paenibacillaceae</taxon>
        <taxon>Brevibacillus</taxon>
    </lineage>
</organism>
<dbReference type="EMBL" id="RHHQ01000008">
    <property type="protein sequence ID" value="RNB89977.1"/>
    <property type="molecule type" value="Genomic_DNA"/>
</dbReference>
<comment type="cofactor">
    <cofactor evidence="1 9">
        <name>pyridoxal 5'-phosphate</name>
        <dbReference type="ChEBI" id="CHEBI:597326"/>
    </cofactor>
</comment>
<dbReference type="FunFam" id="3.90.1150.10:FF:000033">
    <property type="entry name" value="Cystathionine gamma-synthase"/>
    <property type="match status" value="1"/>
</dbReference>
<dbReference type="InterPro" id="IPR015421">
    <property type="entry name" value="PyrdxlP-dep_Trfase_major"/>
</dbReference>
<feature type="coiled-coil region" evidence="10">
    <location>
        <begin position="249"/>
        <end position="276"/>
    </location>
</feature>
<keyword evidence="11" id="KW-0808">Transferase</keyword>
<comment type="caution">
    <text evidence="11">The sequence shown here is derived from an EMBL/GenBank/DDBJ whole genome shotgun (WGS) entry which is preliminary data.</text>
</comment>
<dbReference type="PIRSF" id="PIRSF001434">
    <property type="entry name" value="CGS"/>
    <property type="match status" value="1"/>
</dbReference>
<evidence type="ECO:0000256" key="9">
    <source>
        <dbReference type="RuleBase" id="RU362118"/>
    </source>
</evidence>
<comment type="catalytic activity">
    <reaction evidence="6">
        <text>L-homocysteine + H2O = 2-oxobutanoate + hydrogen sulfide + NH4(+) + H(+)</text>
        <dbReference type="Rhea" id="RHEA:14501"/>
        <dbReference type="ChEBI" id="CHEBI:15377"/>
        <dbReference type="ChEBI" id="CHEBI:15378"/>
        <dbReference type="ChEBI" id="CHEBI:16763"/>
        <dbReference type="ChEBI" id="CHEBI:28938"/>
        <dbReference type="ChEBI" id="CHEBI:29919"/>
        <dbReference type="ChEBI" id="CHEBI:58199"/>
        <dbReference type="EC" id="4.4.1.2"/>
    </reaction>
    <physiologicalReaction direction="left-to-right" evidence="6">
        <dbReference type="Rhea" id="RHEA:14502"/>
    </physiologicalReaction>
</comment>
<keyword evidence="12" id="KW-1185">Reference proteome</keyword>
<dbReference type="InterPro" id="IPR054542">
    <property type="entry name" value="Cys_met_metab_PP"/>
</dbReference>
<dbReference type="GO" id="GO:0008483">
    <property type="term" value="F:transaminase activity"/>
    <property type="evidence" value="ECO:0007669"/>
    <property type="project" value="UniProtKB-KW"/>
</dbReference>
<evidence type="ECO:0000256" key="2">
    <source>
        <dbReference type="ARBA" id="ARBA00009077"/>
    </source>
</evidence>
<dbReference type="GO" id="GO:0018826">
    <property type="term" value="F:methionine gamma-lyase activity"/>
    <property type="evidence" value="ECO:0007669"/>
    <property type="project" value="UniProtKB-EC"/>
</dbReference>
<reference evidence="11 12" key="1">
    <citation type="submission" date="2018-10" db="EMBL/GenBank/DDBJ databases">
        <title>Phylogenomics of Brevibacillus.</title>
        <authorList>
            <person name="Dunlap C."/>
        </authorList>
    </citation>
    <scope>NUCLEOTIDE SEQUENCE [LARGE SCALE GENOMIC DNA]</scope>
    <source>
        <strain evidence="11 12">JCM 15716</strain>
    </source>
</reference>
<comment type="catalytic activity">
    <reaction evidence="7">
        <text>L-methionine + H2O = methanethiol + 2-oxobutanoate + NH4(+)</text>
        <dbReference type="Rhea" id="RHEA:23800"/>
        <dbReference type="ChEBI" id="CHEBI:15377"/>
        <dbReference type="ChEBI" id="CHEBI:16007"/>
        <dbReference type="ChEBI" id="CHEBI:16763"/>
        <dbReference type="ChEBI" id="CHEBI:28938"/>
        <dbReference type="ChEBI" id="CHEBI:57844"/>
        <dbReference type="EC" id="4.4.1.11"/>
    </reaction>
    <physiologicalReaction direction="left-to-right" evidence="7">
        <dbReference type="Rhea" id="RHEA:23801"/>
    </physiologicalReaction>
</comment>
<evidence type="ECO:0000256" key="8">
    <source>
        <dbReference type="PIRSR" id="PIRSR001434-2"/>
    </source>
</evidence>
<dbReference type="InterPro" id="IPR015422">
    <property type="entry name" value="PyrdxlP-dep_Trfase_small"/>
</dbReference>
<dbReference type="EC" id="4.4.1.2" evidence="4"/>
<evidence type="ECO:0000256" key="1">
    <source>
        <dbReference type="ARBA" id="ARBA00001933"/>
    </source>
</evidence>
<dbReference type="Proteomes" id="UP000271031">
    <property type="component" value="Unassembled WGS sequence"/>
</dbReference>
<proteinExistence type="inferred from homology"/>
<keyword evidence="10" id="KW-0175">Coiled coil</keyword>
<dbReference type="GO" id="GO:0047982">
    <property type="term" value="F:homocysteine desulfhydrase activity"/>
    <property type="evidence" value="ECO:0007669"/>
    <property type="project" value="UniProtKB-EC"/>
</dbReference>
<feature type="modified residue" description="N6-(pyridoxal phosphate)lysine" evidence="8">
    <location>
        <position position="202"/>
    </location>
</feature>